<reference evidence="1" key="1">
    <citation type="journal article" date="2020" name="mSystems">
        <title>Genome- and Community-Level Interaction Insights into Carbon Utilization and Element Cycling Functions of Hydrothermarchaeota in Hydrothermal Sediment.</title>
        <authorList>
            <person name="Zhou Z."/>
            <person name="Liu Y."/>
            <person name="Xu W."/>
            <person name="Pan J."/>
            <person name="Luo Z.H."/>
            <person name="Li M."/>
        </authorList>
    </citation>
    <scope>NUCLEOTIDE SEQUENCE [LARGE SCALE GENOMIC DNA]</scope>
    <source>
        <strain evidence="1">HyVt-503</strain>
    </source>
</reference>
<name>A0A7V2WSJ8_9BACT</name>
<organism evidence="1">
    <name type="scientific">Dissulfuribacter thermophilus</name>
    <dbReference type="NCBI Taxonomy" id="1156395"/>
    <lineage>
        <taxon>Bacteria</taxon>
        <taxon>Pseudomonadati</taxon>
        <taxon>Thermodesulfobacteriota</taxon>
        <taxon>Dissulfuribacteria</taxon>
        <taxon>Dissulfuribacterales</taxon>
        <taxon>Dissulfuribacteraceae</taxon>
        <taxon>Dissulfuribacter</taxon>
    </lineage>
</organism>
<evidence type="ECO:0000313" key="1">
    <source>
        <dbReference type="EMBL" id="HFC46330.1"/>
    </source>
</evidence>
<dbReference type="AlphaFoldDB" id="A0A7V2WSJ8"/>
<accession>A0A7V2WSJ8</accession>
<proteinExistence type="predicted"/>
<comment type="caution">
    <text evidence="1">The sequence shown here is derived from an EMBL/GenBank/DDBJ whole genome shotgun (WGS) entry which is preliminary data.</text>
</comment>
<dbReference type="EMBL" id="DRND01000041">
    <property type="protein sequence ID" value="HFC46330.1"/>
    <property type="molecule type" value="Genomic_DNA"/>
</dbReference>
<gene>
    <name evidence="1" type="ORF">ENJ63_00435</name>
</gene>
<protein>
    <submittedName>
        <fullName evidence="1">Uncharacterized protein</fullName>
    </submittedName>
</protein>
<sequence length="313" mass="34401">MEMVDPIDLSGFKTVSLYERKSKVELETFSRPPFKGMTFREFMDSLPDILGARDLKAFSKAVVEARRNGRPFMVGMGAHLIKVGLNPVIIHLMEQGIITSISQNGACIIHDFELAASGRTSEDVQTALGDGSFGNARETGEFLNECAKEAKRDGIGFGEAVGRAIFKGDFPYKDYSIAYNCYKLKIPLTVHVAIGTDIVHIHPSASGEAIGAATFTDFRRFCTLVSRLEGGVYANIGSAVLMPEVFLKALTLVRNLGYKVERIVTANFDFIRQYRPLTNVVQRPTSCGGAGYSFTGHHEIMIPLFAAMLIEQL</sequence>
<dbReference type="Proteomes" id="UP000885797">
    <property type="component" value="Unassembled WGS sequence"/>
</dbReference>